<evidence type="ECO:0000256" key="2">
    <source>
        <dbReference type="ARBA" id="ARBA00023002"/>
    </source>
</evidence>
<dbReference type="Pfam" id="PF00106">
    <property type="entry name" value="adh_short"/>
    <property type="match status" value="2"/>
</dbReference>
<dbReference type="PRINTS" id="PR00081">
    <property type="entry name" value="GDHRDH"/>
</dbReference>
<dbReference type="InterPro" id="IPR036291">
    <property type="entry name" value="NAD(P)-bd_dom_sf"/>
</dbReference>
<dbReference type="GO" id="GO:0016491">
    <property type="term" value="F:oxidoreductase activity"/>
    <property type="evidence" value="ECO:0007669"/>
    <property type="project" value="UniProtKB-KW"/>
</dbReference>
<dbReference type="OrthoDB" id="1274115at2759"/>
<dbReference type="Proteomes" id="UP000570595">
    <property type="component" value="Unassembled WGS sequence"/>
</dbReference>
<gene>
    <name evidence="3" type="ORF">FOZ61_001802</name>
</gene>
<dbReference type="EMBL" id="JABAHT010000147">
    <property type="protein sequence ID" value="KAF4663230.1"/>
    <property type="molecule type" value="Genomic_DNA"/>
</dbReference>
<organism evidence="3 4">
    <name type="scientific">Perkinsus olseni</name>
    <name type="common">Perkinsus atlanticus</name>
    <dbReference type="NCBI Taxonomy" id="32597"/>
    <lineage>
        <taxon>Eukaryota</taxon>
        <taxon>Sar</taxon>
        <taxon>Alveolata</taxon>
        <taxon>Perkinsozoa</taxon>
        <taxon>Perkinsea</taxon>
        <taxon>Perkinsida</taxon>
        <taxon>Perkinsidae</taxon>
        <taxon>Perkinsus</taxon>
    </lineage>
</organism>
<accession>A0A7J6LWA9</accession>
<reference evidence="3 4" key="1">
    <citation type="submission" date="2020-04" db="EMBL/GenBank/DDBJ databases">
        <title>Perkinsus olseni comparative genomics.</title>
        <authorList>
            <person name="Bogema D.R."/>
        </authorList>
    </citation>
    <scope>NUCLEOTIDE SEQUENCE [LARGE SCALE GENOMIC DNA]</scope>
    <source>
        <strain evidence="3">ATCC PRA-179</strain>
    </source>
</reference>
<dbReference type="AlphaFoldDB" id="A0A7J6LWA9"/>
<name>A0A7J6LWA9_PEROL</name>
<dbReference type="PANTHER" id="PTHR24320:SF152">
    <property type="entry name" value="SHORT-CHAIN DEHYDROGENASE_REDUCTASE FAMILY PROTEIN"/>
    <property type="match status" value="1"/>
</dbReference>
<comment type="caution">
    <text evidence="3">The sequence shown here is derived from an EMBL/GenBank/DDBJ whole genome shotgun (WGS) entry which is preliminary data.</text>
</comment>
<dbReference type="InterPro" id="IPR002347">
    <property type="entry name" value="SDR_fam"/>
</dbReference>
<keyword evidence="2" id="KW-0560">Oxidoreductase</keyword>
<evidence type="ECO:0000313" key="4">
    <source>
        <dbReference type="Proteomes" id="UP000570595"/>
    </source>
</evidence>
<dbReference type="SUPFAM" id="SSF51735">
    <property type="entry name" value="NAD(P)-binding Rossmann-fold domains"/>
    <property type="match status" value="2"/>
</dbReference>
<dbReference type="Gene3D" id="3.40.50.720">
    <property type="entry name" value="NAD(P)-binding Rossmann-like Domain"/>
    <property type="match status" value="2"/>
</dbReference>
<sequence>MAATTASTTVVADGASPRGTILITGASAGVGMEAAKALMQDGWHVVAAVRNVEKGRRVLGDQAEVMECDLANFDSVVKFANDFKQRYDRLDRLVLNAGVYIRTKTPTVNGLDETWQSNFLSHFLLTLLLLPVIRVPENSAVIMLSSVSHRLVDPYSLGEHMGKPEGYTKEQVYYGSKYSMAVFAFELARLTGLRTVAANPGGVDSDIWRERSLFLRCLSATAFLTAREGAQTTIVACNDPLADKYLSPYPVCQCCGSFVAIMTDLMVPRFMLYFYKKFKWALGPDAKHLRTEVGYRARDPKAWGYVWEQATKILSKKIEPSVWEEAMKNLADAKVLDEWFTFPDVERFLLGLVFGACKSNAPYSLILVHSAPCNPFAMPNDASPTVDSEKAFPRGTILITGASAGVGMEAAKALMQDGWHVVAAVRNVEKGRRVLGDEAEVMECDLANFDSVVKFANDFKQRYDRLDRLVLNAGVYIRTKTPTVNGLDETWQSNFLSHFLLTLLLLPVIRVPENSAVIMLSSVSHRLVDPYSLGEHMGKPEGYTKEQVYYGSKYSMTVFAFELARLTGLRTVAANPGGVDSDIWRERSRFLRCLSATAFLTAREGAQTTIVACNDPLADKYLSPYPVVQRCGSFVAIMTDLVVPRFMLYPYKKFKWALGPDAKHLRTKVGYRARDPKAWGYVWEQATKILSDKVEPRAWEEAMKNLDDARVKSDDHL</sequence>
<evidence type="ECO:0000313" key="3">
    <source>
        <dbReference type="EMBL" id="KAF4663230.1"/>
    </source>
</evidence>
<evidence type="ECO:0000256" key="1">
    <source>
        <dbReference type="ARBA" id="ARBA00006484"/>
    </source>
</evidence>
<proteinExistence type="inferred from homology"/>
<comment type="similarity">
    <text evidence="1">Belongs to the short-chain dehydrogenases/reductases (SDR) family.</text>
</comment>
<protein>
    <submittedName>
        <fullName evidence="3">Uncharacterized protein</fullName>
    </submittedName>
</protein>
<dbReference type="PANTHER" id="PTHR24320">
    <property type="entry name" value="RETINOL DEHYDROGENASE"/>
    <property type="match status" value="1"/>
</dbReference>